<accession>A0A0K6S6D3</accession>
<dbReference type="AlphaFoldDB" id="A0A0K6S6D3"/>
<organism evidence="3">
    <name type="scientific">Chromera velia CCMP2878</name>
    <dbReference type="NCBI Taxonomy" id="1169474"/>
    <lineage>
        <taxon>Eukaryota</taxon>
        <taxon>Sar</taxon>
        <taxon>Alveolata</taxon>
        <taxon>Colpodellida</taxon>
        <taxon>Chromeraceae</taxon>
        <taxon>Chromera</taxon>
    </lineage>
</organism>
<evidence type="ECO:0000256" key="1">
    <source>
        <dbReference type="SAM" id="MobiDB-lite"/>
    </source>
</evidence>
<sequence>MRTLLLVSPLAALAVSASQYSLEPSIPRMAPHLLELERGDDMDATDSVVVEPTPEPGPSEEEVDEAPEAPVTRPTPNPILDSSELDDASDIDIVAERDERTPISKDEWVKPKQVHRTGVKFDETWLEDHCDFSEFEKPLFMDPKYKFSEDKAVDDPKWTPHTKCEREEGKITSADKYKETTGKNNDILVYDRNVESKHACAERCWMMATRPENVGKVVCCEYKADAKECEKRLGWQTQEKSDFAHGVKGLWRTPKESRLMFASSEEAADVNDVPRLQSKEYQSAEEAKGHVRDLVEQINHMSIDGMLDHMLSFYICMRWIPDWEFVKVTMFEMENVSVNQTTRATPGMTREKIIEEYFKMNLIPLRCGTAMHVQEIASIDWNLEYLSNFHSPLSEMYRYVTTANKIGTGFFKGDKDKLKEIDEHLGFKNADDNRAGDTDVILDARKKIREILPWSTFIRPSNNHADKHHIFQPDNNVMVCFGPRVASYPHKRQGGEVFLADQNMAGCNGFWNEKTTIDQLELIKDLFRPERCFEYQLRKELKEQFMKTFVNMNTAFEGSMKGEFQQYFHPLDPLANDTLHILNEKATEVVDVDAKKEAYVEKKYKHFAPLVAGAHSKWLICKAKDTVPEEAFGNADNFFRNPRAYEKWLGKLSPETEPECKTLDDATGCVKCVVAVKDEHGCHVRLNVTRTDLFHSIKERKYPFLQSDYKVPEVKVDEKGRKKTTLVKKTGTCMARKTAAAIESALEDGGEEQLRESFFQLSNNHVVYQVDPPASAEASTRASYRYNVGLRKKTFAKWLESGGKQSKSELDAQEKKMVKLLYHMASEKIEDQEEMFAKKFIYTDSVPALSNRPALKVDYFVSCPCDVGDFTPHLHFQNVGSQGMAEYYNA</sequence>
<dbReference type="VEuPathDB" id="CryptoDB:Cvel_157"/>
<feature type="signal peptide" evidence="2">
    <location>
        <begin position="1"/>
        <end position="17"/>
    </location>
</feature>
<evidence type="ECO:0000313" key="3">
    <source>
        <dbReference type="EMBL" id="CUC09038.1"/>
    </source>
</evidence>
<protein>
    <submittedName>
        <fullName evidence="3">Uncharacterized protein</fullName>
    </submittedName>
</protein>
<evidence type="ECO:0000256" key="2">
    <source>
        <dbReference type="SAM" id="SignalP"/>
    </source>
</evidence>
<feature type="chain" id="PRO_5005508103" evidence="2">
    <location>
        <begin position="18"/>
        <end position="890"/>
    </location>
</feature>
<dbReference type="EMBL" id="CDMZ01000111">
    <property type="protein sequence ID" value="CUC09038.1"/>
    <property type="molecule type" value="Genomic_DNA"/>
</dbReference>
<keyword evidence="2" id="KW-0732">Signal</keyword>
<proteinExistence type="predicted"/>
<feature type="region of interest" description="Disordered" evidence="1">
    <location>
        <begin position="34"/>
        <end position="90"/>
    </location>
</feature>
<reference evidence="3" key="1">
    <citation type="submission" date="2014-11" db="EMBL/GenBank/DDBJ databases">
        <title>Molecular phylogeny of cliff fern family Woodsiaceae with morphological implications.</title>
        <authorList>
            <person name="Shao Y.-Z."/>
            <person name="Wei R."/>
            <person name="Zhang X.-C."/>
        </authorList>
    </citation>
    <scope>NUCLEOTIDE SEQUENCE</scope>
</reference>
<gene>
    <name evidence="3" type="ORF">Cvel_157.t1.CR2</name>
</gene>
<name>A0A0K6S6D3_9ALVE</name>
<feature type="compositionally biased region" description="Acidic residues" evidence="1">
    <location>
        <begin position="58"/>
        <end position="67"/>
    </location>
</feature>